<comment type="similarity">
    <text evidence="2 7">Belongs to the cytochrome P450 family.</text>
</comment>
<keyword evidence="8" id="KW-0472">Membrane</keyword>
<comment type="cofactor">
    <cofactor evidence="1">
        <name>heme</name>
        <dbReference type="ChEBI" id="CHEBI:30413"/>
    </cofactor>
</comment>
<dbReference type="GeneID" id="107414402"/>
<organism evidence="9 10">
    <name type="scientific">Ziziphus jujuba</name>
    <name type="common">Chinese jujube</name>
    <name type="synonym">Ziziphus sativa</name>
    <dbReference type="NCBI Taxonomy" id="326968"/>
    <lineage>
        <taxon>Eukaryota</taxon>
        <taxon>Viridiplantae</taxon>
        <taxon>Streptophyta</taxon>
        <taxon>Embryophyta</taxon>
        <taxon>Tracheophyta</taxon>
        <taxon>Spermatophyta</taxon>
        <taxon>Magnoliopsida</taxon>
        <taxon>eudicotyledons</taxon>
        <taxon>Gunneridae</taxon>
        <taxon>Pentapetalae</taxon>
        <taxon>rosids</taxon>
        <taxon>fabids</taxon>
        <taxon>Rosales</taxon>
        <taxon>Rhamnaceae</taxon>
        <taxon>Paliureae</taxon>
        <taxon>Ziziphus</taxon>
    </lineage>
</organism>
<keyword evidence="9" id="KW-1185">Reference proteome</keyword>
<sequence>MGAFSCPLHSTQVVSSFTASEFNIFHLLFLLIIFVFLKYAGSLFSDRELPLPPGPKPWPIVGNFFLMGKKPHISITQLAKHYGPLISLRLGTQLLVVGSSPVAATEILKTNGRLLSARYVPQATPCKHDVLDRLSLVWASGSTDNWKFLRALCRNQLFSAKAIELQAILREKKVNEMVEFLRTEEGKVVDIGEVVFTTVFDTLANLFFSRDFIGFRNQGIASELKELIWRMMELGTTPNIADFYPLFSRLDVQGRRKKALGCLNEMFGVWEFLIKERREGSHGHSNIKHGDFLDVFLANGFTDEQINVLFLELFTAGTDTTTSTIEWAMAELLKNREAMKRVREELRREIKGDSIAESNISQLPYLQACIKETLRLHPPVPFLLPRRAVESCEVMSYRIPKNSRIFVNVWAIGRDPKIWECPLAFKPERFMVGSKLDFKGHNYEFLPFGAGRRICPGLPMASKQVALVLASLIHFFDWSLSKGEDVAELEMNEKFGVTLQKEESLLAIPKYI</sequence>
<evidence type="ECO:0000256" key="1">
    <source>
        <dbReference type="ARBA" id="ARBA00001971"/>
    </source>
</evidence>
<dbReference type="PRINTS" id="PR00385">
    <property type="entry name" value="P450"/>
</dbReference>
<dbReference type="InterPro" id="IPR017972">
    <property type="entry name" value="Cyt_P450_CS"/>
</dbReference>
<keyword evidence="8" id="KW-0812">Transmembrane</keyword>
<evidence type="ECO:0000256" key="7">
    <source>
        <dbReference type="RuleBase" id="RU000461"/>
    </source>
</evidence>
<dbReference type="InterPro" id="IPR036396">
    <property type="entry name" value="Cyt_P450_sf"/>
</dbReference>
<evidence type="ECO:0000256" key="8">
    <source>
        <dbReference type="SAM" id="Phobius"/>
    </source>
</evidence>
<dbReference type="CDD" id="cd11073">
    <property type="entry name" value="CYP76-like"/>
    <property type="match status" value="1"/>
</dbReference>
<dbReference type="InterPro" id="IPR001128">
    <property type="entry name" value="Cyt_P450"/>
</dbReference>
<dbReference type="PRINTS" id="PR00463">
    <property type="entry name" value="EP450I"/>
</dbReference>
<name>A0ABM4AG82_ZIZJJ</name>
<dbReference type="PANTHER" id="PTHR47950">
    <property type="entry name" value="CYTOCHROME P450, FAMILY 76, SUBFAMILY C, POLYPEPTIDE 5-RELATED"/>
    <property type="match status" value="1"/>
</dbReference>
<keyword evidence="3 7" id="KW-0349">Heme</keyword>
<evidence type="ECO:0000256" key="5">
    <source>
        <dbReference type="ARBA" id="ARBA00023002"/>
    </source>
</evidence>
<keyword evidence="5 7" id="KW-0560">Oxidoreductase</keyword>
<gene>
    <name evidence="10" type="primary">LOC107414402</name>
</gene>
<evidence type="ECO:0000256" key="6">
    <source>
        <dbReference type="ARBA" id="ARBA00023004"/>
    </source>
</evidence>
<dbReference type="PANTHER" id="PTHR47950:SF49">
    <property type="entry name" value="CYTOCHROME P450"/>
    <property type="match status" value="1"/>
</dbReference>
<evidence type="ECO:0000256" key="4">
    <source>
        <dbReference type="ARBA" id="ARBA00022723"/>
    </source>
</evidence>
<dbReference type="PROSITE" id="PS00086">
    <property type="entry name" value="CYTOCHROME_P450"/>
    <property type="match status" value="1"/>
</dbReference>
<evidence type="ECO:0000313" key="9">
    <source>
        <dbReference type="Proteomes" id="UP001652623"/>
    </source>
</evidence>
<reference evidence="10" key="1">
    <citation type="submission" date="2025-08" db="UniProtKB">
        <authorList>
            <consortium name="RefSeq"/>
        </authorList>
    </citation>
    <scope>IDENTIFICATION</scope>
    <source>
        <tissue evidence="10">Seedling</tissue>
    </source>
</reference>
<keyword evidence="6 7" id="KW-0408">Iron</keyword>
<dbReference type="RefSeq" id="XP_060675741.1">
    <property type="nucleotide sequence ID" value="XM_060819758.1"/>
</dbReference>
<dbReference type="InterPro" id="IPR002401">
    <property type="entry name" value="Cyt_P450_E_grp-I"/>
</dbReference>
<keyword evidence="8" id="KW-1133">Transmembrane helix</keyword>
<evidence type="ECO:0000256" key="2">
    <source>
        <dbReference type="ARBA" id="ARBA00010617"/>
    </source>
</evidence>
<dbReference type="Pfam" id="PF00067">
    <property type="entry name" value="p450"/>
    <property type="match status" value="1"/>
</dbReference>
<dbReference type="Proteomes" id="UP001652623">
    <property type="component" value="Chromosome 8"/>
</dbReference>
<keyword evidence="7" id="KW-0503">Monooxygenase</keyword>
<dbReference type="Gene3D" id="1.10.630.10">
    <property type="entry name" value="Cytochrome P450"/>
    <property type="match status" value="1"/>
</dbReference>
<evidence type="ECO:0000313" key="10">
    <source>
        <dbReference type="RefSeq" id="XP_060675741.1"/>
    </source>
</evidence>
<keyword evidence="4 7" id="KW-0479">Metal-binding</keyword>
<proteinExistence type="inferred from homology"/>
<protein>
    <submittedName>
        <fullName evidence="10">Probable (S)-N-methylcoclaurine 3'-hydroxylase isozyme 2 isoform X1</fullName>
    </submittedName>
</protein>
<accession>A0ABM4AG82</accession>
<feature type="transmembrane region" description="Helical" evidence="8">
    <location>
        <begin position="24"/>
        <end position="41"/>
    </location>
</feature>
<evidence type="ECO:0000256" key="3">
    <source>
        <dbReference type="ARBA" id="ARBA00022617"/>
    </source>
</evidence>
<dbReference type="SUPFAM" id="SSF48264">
    <property type="entry name" value="Cytochrome P450"/>
    <property type="match status" value="1"/>
</dbReference>